<keyword evidence="2" id="KW-0067">ATP-binding</keyword>
<evidence type="ECO:0000313" key="2">
    <source>
        <dbReference type="EMBL" id="MFC0672576.1"/>
    </source>
</evidence>
<dbReference type="InterPro" id="IPR007421">
    <property type="entry name" value="Schlafen_AlbA_2_dom"/>
</dbReference>
<protein>
    <submittedName>
        <fullName evidence="2">ATP-binding protein</fullName>
    </submittedName>
</protein>
<dbReference type="InterPro" id="IPR038475">
    <property type="entry name" value="RecG_C_sf"/>
</dbReference>
<dbReference type="Gene3D" id="3.30.950.30">
    <property type="entry name" value="Schlafen, AAA domain"/>
    <property type="match status" value="1"/>
</dbReference>
<organism evidence="2 3">
    <name type="scientific">Brachybacterium hainanense</name>
    <dbReference type="NCBI Taxonomy" id="1541174"/>
    <lineage>
        <taxon>Bacteria</taxon>
        <taxon>Bacillati</taxon>
        <taxon>Actinomycetota</taxon>
        <taxon>Actinomycetes</taxon>
        <taxon>Micrococcales</taxon>
        <taxon>Dermabacteraceae</taxon>
        <taxon>Brachybacterium</taxon>
    </lineage>
</organism>
<proteinExistence type="predicted"/>
<evidence type="ECO:0000313" key="3">
    <source>
        <dbReference type="Proteomes" id="UP001589793"/>
    </source>
</evidence>
<dbReference type="InterPro" id="IPR038461">
    <property type="entry name" value="Schlafen_AlbA_2_dom_sf"/>
</dbReference>
<dbReference type="SUPFAM" id="SSF46785">
    <property type="entry name" value="Winged helix' DNA-binding domain"/>
    <property type="match status" value="1"/>
</dbReference>
<reference evidence="2 3" key="1">
    <citation type="submission" date="2024-09" db="EMBL/GenBank/DDBJ databases">
        <authorList>
            <person name="Sun Q."/>
            <person name="Mori K."/>
        </authorList>
    </citation>
    <scope>NUCLEOTIDE SEQUENCE [LARGE SCALE GENOMIC DNA]</scope>
    <source>
        <strain evidence="2 3">CICC 10874</strain>
    </source>
</reference>
<name>A0ABV6R6G8_9MICO</name>
<keyword evidence="3" id="KW-1185">Reference proteome</keyword>
<dbReference type="Pfam" id="PF04326">
    <property type="entry name" value="SLFN_AlbA_2"/>
    <property type="match status" value="1"/>
</dbReference>
<dbReference type="PANTHER" id="PTHR30595">
    <property type="entry name" value="GLPR-RELATED TRANSCRIPTIONAL REPRESSOR"/>
    <property type="match status" value="1"/>
</dbReference>
<dbReference type="Proteomes" id="UP001589793">
    <property type="component" value="Unassembled WGS sequence"/>
</dbReference>
<dbReference type="PANTHER" id="PTHR30595:SF6">
    <property type="entry name" value="SCHLAFEN ALBA-2 DOMAIN-CONTAINING PROTEIN"/>
    <property type="match status" value="1"/>
</dbReference>
<dbReference type="InterPro" id="IPR036388">
    <property type="entry name" value="WH-like_DNA-bd_sf"/>
</dbReference>
<feature type="domain" description="Schlafen AlbA-2" evidence="1">
    <location>
        <begin position="20"/>
        <end position="146"/>
    </location>
</feature>
<keyword evidence="2" id="KW-0547">Nucleotide-binding</keyword>
<dbReference type="Gene3D" id="1.10.10.10">
    <property type="entry name" value="Winged helix-like DNA-binding domain superfamily/Winged helix DNA-binding domain"/>
    <property type="match status" value="1"/>
</dbReference>
<dbReference type="GO" id="GO:0005524">
    <property type="term" value="F:ATP binding"/>
    <property type="evidence" value="ECO:0007669"/>
    <property type="project" value="UniProtKB-KW"/>
</dbReference>
<dbReference type="Gene3D" id="3.30.565.60">
    <property type="match status" value="1"/>
</dbReference>
<sequence>MRDQTFEEMIARIRRQATDDARVEVKTCAKKLSSDVWESVSAFANTAGGTILLGLTEATGFAPPAEGFAIDRVRDQFVEGIGDGGVSGVKLTNPPQYGMRREEVDGAPVLVITIGANPPGSRPCFLTARGLPGGAFKRVDDKDVQLSATEVYELRHELDPSSVDGQIVDEARVEDLDPELVRDLLLRMKDSRALRGAHTRDEQLSRVHLTDREGGVRFAGLLAAGLYPQQFFPRLLIDVTVHPGNEKSLPGEPLRFLDRVECTGNLVEAVNDAVSAVTRNLRTYAVVEGSGRRDIPEIPVVVLREAIANAVLHREYAPLFIGRPVTVDIFADRVEITSPGGLWGGKTLENLRNGVSSSRNQRLLPLMQRIAPEGAAGFTVEGQGSGILLMDNEMKAHALEKPRFQADHDQVRVTLLRHGAEVPEHRAWLRELTDRELSAHEDAALLIARRDGSVSAKALRTALRIDSDEARAILSSLRDEGVLRGRGKDSYALADGAPLPNDEDAAIIRGLTGTDPQSIHEIAAWSGLTLGTARARMRKLVDDGWVQATAPPQSRHRKYVVRKD</sequence>
<accession>A0ABV6R6G8</accession>
<dbReference type="RefSeq" id="WP_376977464.1">
    <property type="nucleotide sequence ID" value="NZ_JBHLSV010000001.1"/>
</dbReference>
<dbReference type="EMBL" id="JBHLSV010000001">
    <property type="protein sequence ID" value="MFC0672576.1"/>
    <property type="molecule type" value="Genomic_DNA"/>
</dbReference>
<gene>
    <name evidence="2" type="ORF">ACFFF6_01255</name>
</gene>
<evidence type="ECO:0000259" key="1">
    <source>
        <dbReference type="Pfam" id="PF04326"/>
    </source>
</evidence>
<dbReference type="Pfam" id="PF13749">
    <property type="entry name" value="HATPase_c_4"/>
    <property type="match status" value="1"/>
</dbReference>
<comment type="caution">
    <text evidence="2">The sequence shown here is derived from an EMBL/GenBank/DDBJ whole genome shotgun (WGS) entry which is preliminary data.</text>
</comment>
<dbReference type="InterPro" id="IPR036390">
    <property type="entry name" value="WH_DNA-bd_sf"/>
</dbReference>